<reference evidence="4" key="1">
    <citation type="submission" date="2023-12" db="EMBL/GenBank/DDBJ databases">
        <title>Novel isolates from deep terrestrial aquifers shed light on the physiology and ecology of the class Limnochordia.</title>
        <authorList>
            <person name="Karnachuk O.V."/>
            <person name="Lukina A.P."/>
            <person name="Avakyan M.R."/>
            <person name="Kadnikov V."/>
            <person name="Begmatov S."/>
            <person name="Beletsky A.V."/>
            <person name="Mardanov A.V."/>
            <person name="Ravin N.V."/>
        </authorList>
    </citation>
    <scope>NUCLEOTIDE SEQUENCE [LARGE SCALE GENOMIC DNA]</scope>
    <source>
        <strain evidence="4">LN</strain>
    </source>
</reference>
<dbReference type="EMBL" id="CP141614">
    <property type="protein sequence ID" value="WRP15490.1"/>
    <property type="molecule type" value="Genomic_DNA"/>
</dbReference>
<dbReference type="RefSeq" id="WP_324669893.1">
    <property type="nucleotide sequence ID" value="NZ_CP141614.1"/>
</dbReference>
<dbReference type="CDD" id="cd03416">
    <property type="entry name" value="CbiX_SirB_N"/>
    <property type="match status" value="1"/>
</dbReference>
<evidence type="ECO:0000313" key="3">
    <source>
        <dbReference type="EMBL" id="WRP15490.1"/>
    </source>
</evidence>
<protein>
    <submittedName>
        <fullName evidence="3">CbiX/SirB N-terminal domain-containing protein</fullName>
    </submittedName>
</protein>
<dbReference type="Proteomes" id="UP001333102">
    <property type="component" value="Chromosome"/>
</dbReference>
<dbReference type="SUPFAM" id="SSF53800">
    <property type="entry name" value="Chelatase"/>
    <property type="match status" value="1"/>
</dbReference>
<accession>A0ABZ1BRQ0</accession>
<name>A0ABZ1BRQ0_9FIRM</name>
<keyword evidence="4" id="KW-1185">Reference proteome</keyword>
<dbReference type="Pfam" id="PF01903">
    <property type="entry name" value="CbiX"/>
    <property type="match status" value="1"/>
</dbReference>
<proteinExistence type="predicted"/>
<sequence length="181" mass="19962">MSYYRLAMSDSATVIVLVMHGEPPRDFPREAVGQYFALHEQVASAPPDRAQALRERLASVEARMRAWPRSAANDPFYAGSVALARALEQATGLPVRLAFNEFCAPSVPEALDQAAASARRVVLVSPMMTPGGTHAESDIPRAVDAARRRHPDVEFVYAWPYDLDEVAAFLARHLRRYAGRA</sequence>
<evidence type="ECO:0000313" key="4">
    <source>
        <dbReference type="Proteomes" id="UP001333102"/>
    </source>
</evidence>
<dbReference type="Gene3D" id="3.40.50.1400">
    <property type="match status" value="1"/>
</dbReference>
<keyword evidence="1" id="KW-0479">Metal-binding</keyword>
<evidence type="ECO:0000256" key="1">
    <source>
        <dbReference type="ARBA" id="ARBA00022723"/>
    </source>
</evidence>
<evidence type="ECO:0000256" key="2">
    <source>
        <dbReference type="ARBA" id="ARBA00023239"/>
    </source>
</evidence>
<organism evidence="3 4">
    <name type="scientific">Geochorda subterranea</name>
    <dbReference type="NCBI Taxonomy" id="3109564"/>
    <lineage>
        <taxon>Bacteria</taxon>
        <taxon>Bacillati</taxon>
        <taxon>Bacillota</taxon>
        <taxon>Limnochordia</taxon>
        <taxon>Limnochordales</taxon>
        <taxon>Geochordaceae</taxon>
        <taxon>Geochorda</taxon>
    </lineage>
</organism>
<dbReference type="InterPro" id="IPR002762">
    <property type="entry name" value="CbiX-like"/>
</dbReference>
<gene>
    <name evidence="3" type="ORF">VLY81_04820</name>
</gene>
<keyword evidence="2" id="KW-0456">Lyase</keyword>